<protein>
    <recommendedName>
        <fullName evidence="3">PqqD family protein</fullName>
    </recommendedName>
</protein>
<comment type="caution">
    <text evidence="1">The sequence shown here is derived from an EMBL/GenBank/DDBJ whole genome shotgun (WGS) entry which is preliminary data.</text>
</comment>
<name>A0A150R932_SORCE</name>
<dbReference type="Proteomes" id="UP000075635">
    <property type="component" value="Unassembled WGS sequence"/>
</dbReference>
<proteinExistence type="predicted"/>
<gene>
    <name evidence="1" type="ORF">BE17_44740</name>
</gene>
<evidence type="ECO:0008006" key="3">
    <source>
        <dbReference type="Google" id="ProtNLM"/>
    </source>
</evidence>
<evidence type="ECO:0000313" key="1">
    <source>
        <dbReference type="EMBL" id="KYF76742.1"/>
    </source>
</evidence>
<accession>A0A150R932</accession>
<organism evidence="1 2">
    <name type="scientific">Sorangium cellulosum</name>
    <name type="common">Polyangium cellulosum</name>
    <dbReference type="NCBI Taxonomy" id="56"/>
    <lineage>
        <taxon>Bacteria</taxon>
        <taxon>Pseudomonadati</taxon>
        <taxon>Myxococcota</taxon>
        <taxon>Polyangia</taxon>
        <taxon>Polyangiales</taxon>
        <taxon>Polyangiaceae</taxon>
        <taxon>Sorangium</taxon>
    </lineage>
</organism>
<evidence type="ECO:0000313" key="2">
    <source>
        <dbReference type="Proteomes" id="UP000075635"/>
    </source>
</evidence>
<dbReference type="AlphaFoldDB" id="A0A150R932"/>
<reference evidence="1 2" key="1">
    <citation type="submission" date="2014-02" db="EMBL/GenBank/DDBJ databases">
        <title>The small core and large imbalanced accessory genome model reveals a collaborative survival strategy of Sorangium cellulosum strains in nature.</title>
        <authorList>
            <person name="Han K."/>
            <person name="Peng R."/>
            <person name="Blom J."/>
            <person name="Li Y.-Z."/>
        </authorList>
    </citation>
    <scope>NUCLEOTIDE SEQUENCE [LARGE SCALE GENOMIC DNA]</scope>
    <source>
        <strain evidence="1 2">So0011-07</strain>
    </source>
</reference>
<dbReference type="EMBL" id="JEMB01002981">
    <property type="protein sequence ID" value="KYF76742.1"/>
    <property type="molecule type" value="Genomic_DNA"/>
</dbReference>
<sequence length="94" mass="10194">MASETKYSVPEEVIGRSLGEDLLVHCFDTDEVFVLNGHARMVFEAIKRVATRQEVRDAIGSQGFDHEAALAAVDRTIDELLALKVIVAEPGAPG</sequence>